<comment type="caution">
    <text evidence="4">The sequence shown here is derived from an EMBL/GenBank/DDBJ whole genome shotgun (WGS) entry which is preliminary data.</text>
</comment>
<feature type="compositionally biased region" description="Basic residues" evidence="1">
    <location>
        <begin position="40"/>
        <end position="51"/>
    </location>
</feature>
<dbReference type="GO" id="GO:0032933">
    <property type="term" value="P:SREBP signaling pathway"/>
    <property type="evidence" value="ECO:0007669"/>
    <property type="project" value="InterPro"/>
</dbReference>
<evidence type="ECO:0000259" key="3">
    <source>
        <dbReference type="Pfam" id="PF08508"/>
    </source>
</evidence>
<keyword evidence="5" id="KW-1185">Reference proteome</keyword>
<feature type="domain" description="DUF1746" evidence="3">
    <location>
        <begin position="69"/>
        <end position="183"/>
    </location>
</feature>
<evidence type="ECO:0000313" key="4">
    <source>
        <dbReference type="EMBL" id="KAG9257038.1"/>
    </source>
</evidence>
<proteinExistence type="predicted"/>
<feature type="compositionally biased region" description="Low complexity" evidence="1">
    <location>
        <begin position="1"/>
        <end position="12"/>
    </location>
</feature>
<accession>A0A9P8CRQ4</accession>
<dbReference type="OrthoDB" id="5428737at2759"/>
<sequence>MSDDAPSSSAAPTRDSGDAIPGANESPATGGQRLRDGRRQTKKKKKNRKKRNEGLRKKLDFITDLLKGLDTLVFAELSALYYMECSFFRLLIRGAAQLMYLSPKDETIPFHMPASRLHVVLLLLSNIWCTLVHAFSAVPQAKEYHRGYMHGGMIVDFVGQKPPAYRAYYLLADLLLLLLQFLMLAVHTEREKLRVLLKTFRPLASEATLASATTTTTARTIEELDAEERGMPATDAGHGDATDDIELQPLSRSSHDLRRTGTGDSNQEVGTSRGRTADILDSGNATIGEYHIIQCVKVAATETERSTAQSLQSIGYRATLAAIDARRRGVPVQRRVSTSTNGA</sequence>
<keyword evidence="2" id="KW-0472">Membrane</keyword>
<dbReference type="GO" id="GO:0044695">
    <property type="term" value="C:Dsc E3 ubiquitin ligase complex"/>
    <property type="evidence" value="ECO:0007669"/>
    <property type="project" value="InterPro"/>
</dbReference>
<feature type="transmembrane region" description="Helical" evidence="2">
    <location>
        <begin position="117"/>
        <end position="138"/>
    </location>
</feature>
<keyword evidence="2" id="KW-1133">Transmembrane helix</keyword>
<feature type="region of interest" description="Disordered" evidence="1">
    <location>
        <begin position="211"/>
        <end position="273"/>
    </location>
</feature>
<dbReference type="RefSeq" id="XP_046120962.1">
    <property type="nucleotide sequence ID" value="XM_046266975.1"/>
</dbReference>
<protein>
    <recommendedName>
        <fullName evidence="3">DUF1746 domain-containing protein</fullName>
    </recommendedName>
</protein>
<dbReference type="InterPro" id="IPR038967">
    <property type="entry name" value="Dsc4-like"/>
</dbReference>
<dbReference type="GeneID" id="70297878"/>
<reference evidence="4" key="1">
    <citation type="journal article" date="2021" name="IMA Fungus">
        <title>Genomic characterization of three marine fungi, including Emericellopsis atlantica sp. nov. with signatures of a generalist lifestyle and marine biomass degradation.</title>
        <authorList>
            <person name="Hagestad O.C."/>
            <person name="Hou L."/>
            <person name="Andersen J.H."/>
            <person name="Hansen E.H."/>
            <person name="Altermark B."/>
            <person name="Li C."/>
            <person name="Kuhnert E."/>
            <person name="Cox R.J."/>
            <person name="Crous P.W."/>
            <person name="Spatafora J.W."/>
            <person name="Lail K."/>
            <person name="Amirebrahimi M."/>
            <person name="Lipzen A."/>
            <person name="Pangilinan J."/>
            <person name="Andreopoulos W."/>
            <person name="Hayes R.D."/>
            <person name="Ng V."/>
            <person name="Grigoriev I.V."/>
            <person name="Jackson S.A."/>
            <person name="Sutton T.D.S."/>
            <person name="Dobson A.D.W."/>
            <person name="Rama T."/>
        </authorList>
    </citation>
    <scope>NUCLEOTIDE SEQUENCE</scope>
    <source>
        <strain evidence="4">TS7</strain>
    </source>
</reference>
<evidence type="ECO:0000313" key="5">
    <source>
        <dbReference type="Proteomes" id="UP000887229"/>
    </source>
</evidence>
<feature type="region of interest" description="Disordered" evidence="1">
    <location>
        <begin position="1"/>
        <end position="52"/>
    </location>
</feature>
<dbReference type="GO" id="GO:0005783">
    <property type="term" value="C:endoplasmic reticulum"/>
    <property type="evidence" value="ECO:0007669"/>
    <property type="project" value="TreeGrafter"/>
</dbReference>
<keyword evidence="2" id="KW-0812">Transmembrane</keyword>
<feature type="transmembrane region" description="Helical" evidence="2">
    <location>
        <begin position="167"/>
        <end position="186"/>
    </location>
</feature>
<evidence type="ECO:0000256" key="2">
    <source>
        <dbReference type="SAM" id="Phobius"/>
    </source>
</evidence>
<dbReference type="Proteomes" id="UP000887229">
    <property type="component" value="Unassembled WGS sequence"/>
</dbReference>
<feature type="compositionally biased region" description="Polar residues" evidence="1">
    <location>
        <begin position="262"/>
        <end position="273"/>
    </location>
</feature>
<dbReference type="InterPro" id="IPR013715">
    <property type="entry name" value="DUF1746"/>
</dbReference>
<dbReference type="Pfam" id="PF08508">
    <property type="entry name" value="DUF1746"/>
    <property type="match status" value="1"/>
</dbReference>
<gene>
    <name evidence="4" type="ORF">F5Z01DRAFT_747904</name>
</gene>
<dbReference type="AlphaFoldDB" id="A0A9P8CRQ4"/>
<name>A0A9P8CRQ4_9HYPO</name>
<dbReference type="PANTHER" id="PTHR39405">
    <property type="entry name" value="DSC E3 UBIQUITIN LIGASE COMPLEX SUBUNIT 4"/>
    <property type="match status" value="1"/>
</dbReference>
<dbReference type="PANTHER" id="PTHR39405:SF1">
    <property type="entry name" value="DSC E3 UBIQUITIN LIGASE COMPLEX SUBUNIT 4"/>
    <property type="match status" value="1"/>
</dbReference>
<dbReference type="EMBL" id="MU251246">
    <property type="protein sequence ID" value="KAG9257038.1"/>
    <property type="molecule type" value="Genomic_DNA"/>
</dbReference>
<evidence type="ECO:0000256" key="1">
    <source>
        <dbReference type="SAM" id="MobiDB-lite"/>
    </source>
</evidence>
<organism evidence="4 5">
    <name type="scientific">Emericellopsis atlantica</name>
    <dbReference type="NCBI Taxonomy" id="2614577"/>
    <lineage>
        <taxon>Eukaryota</taxon>
        <taxon>Fungi</taxon>
        <taxon>Dikarya</taxon>
        <taxon>Ascomycota</taxon>
        <taxon>Pezizomycotina</taxon>
        <taxon>Sordariomycetes</taxon>
        <taxon>Hypocreomycetidae</taxon>
        <taxon>Hypocreales</taxon>
        <taxon>Bionectriaceae</taxon>
        <taxon>Emericellopsis</taxon>
    </lineage>
</organism>